<dbReference type="EMBL" id="NCSJ02000267">
    <property type="protein sequence ID" value="RFU26357.1"/>
    <property type="molecule type" value="Genomic_DNA"/>
</dbReference>
<dbReference type="Pfam" id="PF08982">
    <property type="entry name" value="AtaL"/>
    <property type="match status" value="1"/>
</dbReference>
<comment type="caution">
    <text evidence="1">The sequence shown here is derived from an EMBL/GenBank/DDBJ whole genome shotgun (WGS) entry which is preliminary data.</text>
</comment>
<sequence length="219" mass="24328">MEVRESNVVEKRESGTSFGDGTSFGTNRPWVTIIITLYRICFFVETLTPSIRDTHNSPISVCELPDGKHLIKRTTFYFTSKVGIVKDGANPPGAALLLTRSQIWAGLLLKICSGETFVPNVIASATVVSEVKDDSDNLLTTRDVTFIESQRKVRAVVTANIVSEGADGELYMTYFFEWRHPSTSPEALAILRIKEKKMAQIAVQDTIRVMRDLAKIGNI</sequence>
<dbReference type="STRING" id="5539.A0A3E2GZB2"/>
<dbReference type="Proteomes" id="UP000258309">
    <property type="component" value="Unassembled WGS sequence"/>
</dbReference>
<accession>A0A3E2GZB2</accession>
<dbReference type="SUPFAM" id="SSF55961">
    <property type="entry name" value="Bet v1-like"/>
    <property type="match status" value="1"/>
</dbReference>
<dbReference type="InterPro" id="IPR015075">
    <property type="entry name" value="AtaL"/>
</dbReference>
<feature type="non-terminal residue" evidence="1">
    <location>
        <position position="219"/>
    </location>
</feature>
<gene>
    <name evidence="1" type="ORF">B7463_g9987</name>
</gene>
<evidence type="ECO:0000313" key="1">
    <source>
        <dbReference type="EMBL" id="RFU26357.1"/>
    </source>
</evidence>
<evidence type="ECO:0000313" key="2">
    <source>
        <dbReference type="Proteomes" id="UP000258309"/>
    </source>
</evidence>
<protein>
    <recommendedName>
        <fullName evidence="3">VASt domain-containing protein</fullName>
    </recommendedName>
</protein>
<dbReference type="InterPro" id="IPR023393">
    <property type="entry name" value="START-like_dom_sf"/>
</dbReference>
<dbReference type="AlphaFoldDB" id="A0A3E2GZB2"/>
<dbReference type="OrthoDB" id="2320332at2759"/>
<evidence type="ECO:0008006" key="3">
    <source>
        <dbReference type="Google" id="ProtNLM"/>
    </source>
</evidence>
<reference evidence="1 2" key="1">
    <citation type="submission" date="2018-05" db="EMBL/GenBank/DDBJ databases">
        <title>Draft genome sequence of Scytalidium lignicola DSM 105466, a ubiquitous saprotrophic fungus.</title>
        <authorList>
            <person name="Buettner E."/>
            <person name="Gebauer A.M."/>
            <person name="Hofrichter M."/>
            <person name="Liers C."/>
            <person name="Kellner H."/>
        </authorList>
    </citation>
    <scope>NUCLEOTIDE SEQUENCE [LARGE SCALE GENOMIC DNA]</scope>
    <source>
        <strain evidence="1 2">DSM 105466</strain>
    </source>
</reference>
<proteinExistence type="predicted"/>
<dbReference type="Gene3D" id="3.30.530.20">
    <property type="match status" value="2"/>
</dbReference>
<organism evidence="1 2">
    <name type="scientific">Scytalidium lignicola</name>
    <name type="common">Hyphomycete</name>
    <dbReference type="NCBI Taxonomy" id="5539"/>
    <lineage>
        <taxon>Eukaryota</taxon>
        <taxon>Fungi</taxon>
        <taxon>Dikarya</taxon>
        <taxon>Ascomycota</taxon>
        <taxon>Pezizomycotina</taxon>
        <taxon>Leotiomycetes</taxon>
        <taxon>Leotiomycetes incertae sedis</taxon>
        <taxon>Scytalidium</taxon>
    </lineage>
</organism>
<keyword evidence="2" id="KW-1185">Reference proteome</keyword>
<feature type="non-terminal residue" evidence="1">
    <location>
        <position position="1"/>
    </location>
</feature>
<name>A0A3E2GZB2_SCYLI</name>